<keyword evidence="4" id="KW-0175">Coiled coil</keyword>
<dbReference type="InterPro" id="IPR039537">
    <property type="entry name" value="Retrotran_Ty1/copia-like"/>
</dbReference>
<evidence type="ECO:0000313" key="8">
    <source>
        <dbReference type="EMBL" id="GEV53445.1"/>
    </source>
</evidence>
<reference evidence="8" key="1">
    <citation type="journal article" date="2019" name="Sci. Rep.">
        <title>Draft genome of Tanacetum cinerariifolium, the natural source of mosquito coil.</title>
        <authorList>
            <person name="Yamashiro T."/>
            <person name="Shiraishi A."/>
            <person name="Satake H."/>
            <person name="Nakayama K."/>
        </authorList>
    </citation>
    <scope>NUCLEOTIDE SEQUENCE</scope>
</reference>
<feature type="compositionally biased region" description="Polar residues" evidence="5">
    <location>
        <begin position="1275"/>
        <end position="1286"/>
    </location>
</feature>
<dbReference type="GO" id="GO:0006508">
    <property type="term" value="P:proteolysis"/>
    <property type="evidence" value="ECO:0007669"/>
    <property type="project" value="UniProtKB-KW"/>
</dbReference>
<dbReference type="Gene3D" id="3.30.420.10">
    <property type="entry name" value="Ribonuclease H-like superfamily/Ribonuclease H"/>
    <property type="match status" value="1"/>
</dbReference>
<keyword evidence="1" id="KW-0645">Protease</keyword>
<dbReference type="InterPro" id="IPR054722">
    <property type="entry name" value="PolX-like_BBD"/>
</dbReference>
<proteinExistence type="predicted"/>
<dbReference type="InterPro" id="IPR001584">
    <property type="entry name" value="Integrase_cat-core"/>
</dbReference>
<evidence type="ECO:0000259" key="7">
    <source>
        <dbReference type="PROSITE" id="PS50994"/>
    </source>
</evidence>
<dbReference type="InterPro" id="IPR012337">
    <property type="entry name" value="RNaseH-like_sf"/>
</dbReference>
<protein>
    <submittedName>
        <fullName evidence="8">Putative ribonuclease H-like domain-containing protein</fullName>
    </submittedName>
</protein>
<evidence type="ECO:0000256" key="2">
    <source>
        <dbReference type="ARBA" id="ARBA00022723"/>
    </source>
</evidence>
<evidence type="ECO:0000256" key="1">
    <source>
        <dbReference type="ARBA" id="ARBA00022670"/>
    </source>
</evidence>
<dbReference type="GO" id="GO:0046872">
    <property type="term" value="F:metal ion binding"/>
    <property type="evidence" value="ECO:0007669"/>
    <property type="project" value="UniProtKB-KW"/>
</dbReference>
<dbReference type="Pfam" id="PF07727">
    <property type="entry name" value="RVT_2"/>
    <property type="match status" value="1"/>
</dbReference>
<keyword evidence="6" id="KW-0812">Transmembrane</keyword>
<dbReference type="GO" id="GO:0003676">
    <property type="term" value="F:nucleic acid binding"/>
    <property type="evidence" value="ECO:0007669"/>
    <property type="project" value="InterPro"/>
</dbReference>
<keyword evidence="6" id="KW-0472">Membrane</keyword>
<evidence type="ECO:0000256" key="5">
    <source>
        <dbReference type="SAM" id="MobiDB-lite"/>
    </source>
</evidence>
<dbReference type="SUPFAM" id="SSF53098">
    <property type="entry name" value="Ribonuclease H-like"/>
    <property type="match status" value="1"/>
</dbReference>
<dbReference type="PANTHER" id="PTHR42648">
    <property type="entry name" value="TRANSPOSASE, PUTATIVE-RELATED"/>
    <property type="match status" value="1"/>
</dbReference>
<dbReference type="PANTHER" id="PTHR42648:SF32">
    <property type="entry name" value="RIBONUCLEASE H-LIKE DOMAIN, GAG-PRE-INTEGRASE DOMAIN PROTEIN-RELATED"/>
    <property type="match status" value="1"/>
</dbReference>
<keyword evidence="3" id="KW-0378">Hydrolase</keyword>
<evidence type="ECO:0000256" key="4">
    <source>
        <dbReference type="SAM" id="Coils"/>
    </source>
</evidence>
<comment type="caution">
    <text evidence="8">The sequence shown here is derived from an EMBL/GenBank/DDBJ whole genome shotgun (WGS) entry which is preliminary data.</text>
</comment>
<evidence type="ECO:0000256" key="6">
    <source>
        <dbReference type="SAM" id="Phobius"/>
    </source>
</evidence>
<keyword evidence="2" id="KW-0479">Metal-binding</keyword>
<dbReference type="EMBL" id="BKCJ010026346">
    <property type="protein sequence ID" value="GEV53445.1"/>
    <property type="molecule type" value="Genomic_DNA"/>
</dbReference>
<dbReference type="Pfam" id="PF00665">
    <property type="entry name" value="rve"/>
    <property type="match status" value="1"/>
</dbReference>
<dbReference type="Pfam" id="PF14223">
    <property type="entry name" value="Retrotran_gag_2"/>
    <property type="match status" value="1"/>
</dbReference>
<feature type="region of interest" description="Disordered" evidence="5">
    <location>
        <begin position="1249"/>
        <end position="1288"/>
    </location>
</feature>
<gene>
    <name evidence="8" type="ORF">Tci_125422</name>
</gene>
<dbReference type="InterPro" id="IPR013103">
    <property type="entry name" value="RVT_2"/>
</dbReference>
<sequence>MQIVIYYLSLNAGKNCLENTTTHAFTSTFDLGIQQLRDNGVGLRGRTNNDYNAKQIRGKGDITLRLIKVNETSVKDNCLAVIGERLAEVTDDSKWEEMDGNTIANLHLALADGVLKLYALRITKSTSVTEHVNNLNTLFSQLTSLDCKIDVQERVEILLQSLPDSYDQVVINLTNNVLTDCLIFDDVAASILEEENRHNNKEDRQTSSKQVEALVVTKENSMESRSSGSHNHGGSVYSCNDHELKIIGIGSIMVKIHDGTIRTIRDVRHVKGLKKNLLSLGQLDDLGCKVEIQNKIMKIIKGTLVLMIGEKKLRSMSEQGMKILVNRKLLPGLTKVSLPFCEYSVISKQHRLKFRASISRSVFVLELVHSDEMLGVPNQEEVFKVYKVRVELDSRIKIKCLMTDNEGEYTVELKTPMEMWTEKPVKYSDLYIFGILVYGYRLWDPTAHKVFVSIDVVFMENKIQENKKGVNTTRETTTIQMEKEFQSNDSSKVVPQHEVYKIKRNGDDQVERYRARLVVKRYAQKEGIDFNEIFSPVVRMTTIRVVLAMCATYDLHLEQLDVKTVFLHGNLEEEIYMLQPEGPNKDHINKLKDQMAREFKMKDLGPTNKILGMFNMQDCKPISTPFPNDVKLSTKMSPSSEKERIDMSRVPYASVVGSLMFAMICRRPDITHAVGVVSRYMTEPGDLDGSKSTTGYVFTLSGRTVSWVSKLQSVMVMSTTEAEYVIAAQAIKEAVWLKMLLEELRYKQEKITLFCDNQSALYLVVSAAKLPILNPNEFDLWKMRIKQYFLMTDYSLWEVILNGDSPVPTRIVEGIAQPVAPTTVEQKLARKNELKAYEVKHSSSLGTESHNLTFVSSTPADSTNDSVSALVNVSAVGTKLSALTLPNVDSLSNVVIYSFFASQSSSPQLDNEDLKQIDADDLEEIDLKWQMAMLTMRARKFLQNTGRNLGTYDWSYQAEEEPTNFALMAFSSSSSNLSSDYKTRLESVEARLLVYKQNESVLEEKIKLLNIEVQLRDTTLTTLRQKLDTTEKERDDLNMKLEKFQTSSKRLTDLLASQTSKKAGLGYNSQVFTKAMFDCKNYYSSKSDSESWPPSNLYDRFVPSGGYHAVPPLVAGTFMPPKPDLVFHTPPSDENGHLAFNVFDFEEDDMPQVTKDVLSFAQTNSPSNGLRKTKKTCFVCKSKNHLIKDCDFHARKLAQKSYASRDIHKQYALINHYNFLLYKVSAAAPPKSQPVLTTAARPVSAVKPKFSKTRPNLASHAVSKSKSPLRRHFPQHSSSKTSTSPPRVTAAKLSAALKDKGVIDSGCSRYMTGNMSYLFDFEELNGGYVAFGGNPKGGKITGKGKIKTGKLDFDDVYFVKELKFNLFSVSQMCNKKNSVLFTDTECLVLSFDFRLPDASQVLLRVPRENNMLGHVNLKTINKLVKGNLVRGLPSKVFTNDNSCVACKKGKQHRASFKSKTLSLVDQPLFRLHMDLFGPTFVKNLSKKSYCLVITDDYSRFSWVFFLASKDETPSVLKTFIIGLENLFSLKVKIIRCDNGTEFKNSDLNQFCRVKGIKREFSVPRTPQQNGIAERKNRTLIEAARTLLADSLLPIPFWAEAVNATCYVQNRVLVTKPHNKTPYELLHGRLPSIGFMRPFGCPVTILNTLDPLGKFQGKVDEGFLVGYSVCSKAFRVFKVELVLFRRPCMLILWKISPMLQVLVLLGCLILIVFPIL</sequence>
<organism evidence="8">
    <name type="scientific">Tanacetum cinerariifolium</name>
    <name type="common">Dalmatian daisy</name>
    <name type="synonym">Chrysanthemum cinerariifolium</name>
    <dbReference type="NCBI Taxonomy" id="118510"/>
    <lineage>
        <taxon>Eukaryota</taxon>
        <taxon>Viridiplantae</taxon>
        <taxon>Streptophyta</taxon>
        <taxon>Embryophyta</taxon>
        <taxon>Tracheophyta</taxon>
        <taxon>Spermatophyta</taxon>
        <taxon>Magnoliopsida</taxon>
        <taxon>eudicotyledons</taxon>
        <taxon>Gunneridae</taxon>
        <taxon>Pentapetalae</taxon>
        <taxon>asterids</taxon>
        <taxon>campanulids</taxon>
        <taxon>Asterales</taxon>
        <taxon>Asteraceae</taxon>
        <taxon>Asteroideae</taxon>
        <taxon>Anthemideae</taxon>
        <taxon>Anthemidinae</taxon>
        <taxon>Tanacetum</taxon>
    </lineage>
</organism>
<feature type="transmembrane region" description="Helical" evidence="6">
    <location>
        <begin position="1690"/>
        <end position="1712"/>
    </location>
</feature>
<evidence type="ECO:0000256" key="3">
    <source>
        <dbReference type="ARBA" id="ARBA00022801"/>
    </source>
</evidence>
<feature type="domain" description="Integrase catalytic" evidence="7">
    <location>
        <begin position="1463"/>
        <end position="1629"/>
    </location>
</feature>
<dbReference type="Pfam" id="PF22936">
    <property type="entry name" value="Pol_BBD"/>
    <property type="match status" value="2"/>
</dbReference>
<dbReference type="Pfam" id="PF25597">
    <property type="entry name" value="SH3_retrovirus"/>
    <property type="match status" value="1"/>
</dbReference>
<accession>A0A699GN71</accession>
<keyword evidence="6" id="KW-1133">Transmembrane helix</keyword>
<feature type="coiled-coil region" evidence="4">
    <location>
        <begin position="985"/>
        <end position="1047"/>
    </location>
</feature>
<dbReference type="InterPro" id="IPR036397">
    <property type="entry name" value="RNaseH_sf"/>
</dbReference>
<dbReference type="InterPro" id="IPR057670">
    <property type="entry name" value="SH3_retrovirus"/>
</dbReference>
<dbReference type="PROSITE" id="PS50994">
    <property type="entry name" value="INTEGRASE"/>
    <property type="match status" value="1"/>
</dbReference>
<dbReference type="CDD" id="cd09272">
    <property type="entry name" value="RNase_HI_RT_Ty1"/>
    <property type="match status" value="1"/>
</dbReference>
<dbReference type="GO" id="GO:0015074">
    <property type="term" value="P:DNA integration"/>
    <property type="evidence" value="ECO:0007669"/>
    <property type="project" value="InterPro"/>
</dbReference>
<dbReference type="GO" id="GO:0008233">
    <property type="term" value="F:peptidase activity"/>
    <property type="evidence" value="ECO:0007669"/>
    <property type="project" value="UniProtKB-KW"/>
</dbReference>
<name>A0A699GN71_TANCI</name>